<sequence>MRSAAILVATLIGQDVTADTPRFQPVDVPPHVYDGGWEHFVGGGLAVLDCDGDQRPDLVAAGGSNPMQLLRNTSVDGGAIHFEPAPSQALNLTGTTGAYPLDIDNDGILDLVVLRVGPDTVLRGRGDCTFEAMPFTFADHWTTAFSATWEGGQTAPTLAFGHYVDRHDPDGPFEACDVNHLWRPDGATYTVTDLAPGHCALSILFTDWARTGRADLRVSNDRHYYVRDGQEQLWAMEDKPRLFPKKTAGRATCFGAWGSRPAIWIATGGTRCFSVPWAINA</sequence>
<comment type="caution">
    <text evidence="2">The sequence shown here is derived from an EMBL/GenBank/DDBJ whole genome shotgun (WGS) entry which is preliminary data.</text>
</comment>
<evidence type="ECO:0000313" key="3">
    <source>
        <dbReference type="Proteomes" id="UP001627408"/>
    </source>
</evidence>
<dbReference type="EMBL" id="JBHDIY010000002">
    <property type="protein sequence ID" value="MFL4468805.1"/>
    <property type="molecule type" value="Genomic_DNA"/>
</dbReference>
<dbReference type="Proteomes" id="UP001627408">
    <property type="component" value="Unassembled WGS sequence"/>
</dbReference>
<keyword evidence="1" id="KW-0732">Signal</keyword>
<dbReference type="SUPFAM" id="SSF69318">
    <property type="entry name" value="Integrin alpha N-terminal domain"/>
    <property type="match status" value="1"/>
</dbReference>
<name>A0ABW8UNV8_9RHOB</name>
<proteinExistence type="predicted"/>
<dbReference type="InterPro" id="IPR013517">
    <property type="entry name" value="FG-GAP"/>
</dbReference>
<organism evidence="2 3">
    <name type="scientific">Tateyamaria armeniaca</name>
    <dbReference type="NCBI Taxonomy" id="2518930"/>
    <lineage>
        <taxon>Bacteria</taxon>
        <taxon>Pseudomonadati</taxon>
        <taxon>Pseudomonadota</taxon>
        <taxon>Alphaproteobacteria</taxon>
        <taxon>Rhodobacterales</taxon>
        <taxon>Roseobacteraceae</taxon>
        <taxon>Tateyamaria</taxon>
    </lineage>
</organism>
<reference evidence="2 3" key="1">
    <citation type="submission" date="2024-08" db="EMBL/GenBank/DDBJ databases">
        <title>Tateyamaria sp. nov., isolated from marine algae.</title>
        <authorList>
            <person name="Choi B.J."/>
            <person name="Kim J.M."/>
            <person name="Lee J.K."/>
            <person name="Choi D.G."/>
            <person name="Bayburt H."/>
            <person name="Baek J.H."/>
            <person name="Han D.M."/>
            <person name="Jeon C.O."/>
        </authorList>
    </citation>
    <scope>NUCLEOTIDE SEQUENCE [LARGE SCALE GENOMIC DNA]</scope>
    <source>
        <strain evidence="2 3">KMU-156</strain>
    </source>
</reference>
<gene>
    <name evidence="2" type="ORF">ACERZ8_02535</name>
</gene>
<dbReference type="RefSeq" id="WP_407590547.1">
    <property type="nucleotide sequence ID" value="NZ_JBHDIY010000002.1"/>
</dbReference>
<dbReference type="InterPro" id="IPR028994">
    <property type="entry name" value="Integrin_alpha_N"/>
</dbReference>
<dbReference type="Pfam" id="PF13517">
    <property type="entry name" value="FG-GAP_3"/>
    <property type="match status" value="1"/>
</dbReference>
<evidence type="ECO:0000256" key="1">
    <source>
        <dbReference type="ARBA" id="ARBA00022729"/>
    </source>
</evidence>
<protein>
    <submittedName>
        <fullName evidence="2">FG-GAP repeat domain-containing protein</fullName>
    </submittedName>
</protein>
<accession>A0ABW8UNV8</accession>
<keyword evidence="3" id="KW-1185">Reference proteome</keyword>
<evidence type="ECO:0000313" key="2">
    <source>
        <dbReference type="EMBL" id="MFL4468805.1"/>
    </source>
</evidence>